<dbReference type="PANTHER" id="PTHR47098">
    <property type="entry name" value="PROTEIN MAK32"/>
    <property type="match status" value="1"/>
</dbReference>
<protein>
    <recommendedName>
        <fullName evidence="4">Carbohydrate kinase PfkB domain-containing protein</fullName>
    </recommendedName>
</protein>
<dbReference type="SUPFAM" id="SSF53613">
    <property type="entry name" value="Ribokinase-like"/>
    <property type="match status" value="1"/>
</dbReference>
<sequence>MAARVSAPRRLATLGMFIIDEFQFIDPTTDEDEGDHGLGDNVGGGGTYWTIGARMWLPPSDLSMVIDCGDDFPANVRAALEAYRQSPSTSAKSSESTGTLWRYRPRSDGHGTTRALNIYKGQQRGFKYLTPKIRLDPHDQLYELKLADQMGEDQPPENLEECIAVMKRIDVFSPNHDEAASFLSVHQDRVNLPKTHDGTTPGAAQTVHNVRSSITDLIAARFLALSEPSTATNTPDAEAPLAAMESKRRLGPDGPIVHIRSGALGSLVAHRSLGSKWVGAYHTPQEAKEGVIKDVTGAGNACLGGFSAALSLCEEELVAALGRVGGTAGDTGSGAKDGLELLGRCAAHGSVSAAFVIEQQGLPGMLIAGEDGEEEWWNGSTAASRLERLLAST</sequence>
<organism evidence="2 3">
    <name type="scientific">Tilletia horrida</name>
    <dbReference type="NCBI Taxonomy" id="155126"/>
    <lineage>
        <taxon>Eukaryota</taxon>
        <taxon>Fungi</taxon>
        <taxon>Dikarya</taxon>
        <taxon>Basidiomycota</taxon>
        <taxon>Ustilaginomycotina</taxon>
        <taxon>Exobasidiomycetes</taxon>
        <taxon>Tilletiales</taxon>
        <taxon>Tilletiaceae</taxon>
        <taxon>Tilletia</taxon>
    </lineage>
</organism>
<name>A0AAN6G7M2_9BASI</name>
<evidence type="ECO:0008006" key="4">
    <source>
        <dbReference type="Google" id="ProtNLM"/>
    </source>
</evidence>
<evidence type="ECO:0000256" key="1">
    <source>
        <dbReference type="SAM" id="MobiDB-lite"/>
    </source>
</evidence>
<evidence type="ECO:0000313" key="2">
    <source>
        <dbReference type="EMBL" id="KAK0526126.1"/>
    </source>
</evidence>
<dbReference type="EMBL" id="JAPDMQ010000366">
    <property type="protein sequence ID" value="KAK0526126.1"/>
    <property type="molecule type" value="Genomic_DNA"/>
</dbReference>
<comment type="caution">
    <text evidence="2">The sequence shown here is derived from an EMBL/GenBank/DDBJ whole genome shotgun (WGS) entry which is preliminary data.</text>
</comment>
<proteinExistence type="predicted"/>
<gene>
    <name evidence="2" type="ORF">OC842_005285</name>
</gene>
<dbReference type="Gene3D" id="3.40.1190.20">
    <property type="match status" value="1"/>
</dbReference>
<dbReference type="InterPro" id="IPR029056">
    <property type="entry name" value="Ribokinase-like"/>
</dbReference>
<reference evidence="2" key="1">
    <citation type="journal article" date="2023" name="PhytoFront">
        <title>Draft Genome Resources of Seven Strains of Tilletia horrida, Causal Agent of Kernel Smut of Rice.</title>
        <authorList>
            <person name="Khanal S."/>
            <person name="Antony Babu S."/>
            <person name="Zhou X.G."/>
        </authorList>
    </citation>
    <scope>NUCLEOTIDE SEQUENCE</scope>
    <source>
        <strain evidence="2">TX3</strain>
    </source>
</reference>
<dbReference type="AlphaFoldDB" id="A0AAN6G7M2"/>
<accession>A0AAN6G7M2</accession>
<dbReference type="PANTHER" id="PTHR47098:SF2">
    <property type="entry name" value="PROTEIN MAK32"/>
    <property type="match status" value="1"/>
</dbReference>
<evidence type="ECO:0000313" key="3">
    <source>
        <dbReference type="Proteomes" id="UP001176521"/>
    </source>
</evidence>
<dbReference type="Proteomes" id="UP001176521">
    <property type="component" value="Unassembled WGS sequence"/>
</dbReference>
<feature type="region of interest" description="Disordered" evidence="1">
    <location>
        <begin position="83"/>
        <end position="108"/>
    </location>
</feature>
<feature type="compositionally biased region" description="Low complexity" evidence="1">
    <location>
        <begin position="86"/>
        <end position="99"/>
    </location>
</feature>
<keyword evidence="3" id="KW-1185">Reference proteome</keyword>